<evidence type="ECO:0000313" key="2">
    <source>
        <dbReference type="EMBL" id="CAG9996857.1"/>
    </source>
</evidence>
<comment type="caution">
    <text evidence="2">The sequence shown here is derived from an EMBL/GenBank/DDBJ whole genome shotgun (WGS) entry which is preliminary data.</text>
</comment>
<reference evidence="3" key="1">
    <citation type="submission" date="2019-06" db="EMBL/GenBank/DDBJ databases">
        <authorList>
            <person name="Broberg M."/>
        </authorList>
    </citation>
    <scope>NUCLEOTIDE SEQUENCE [LARGE SCALE GENOMIC DNA]</scope>
</reference>
<organism evidence="2 3">
    <name type="scientific">Clonostachys byssicola</name>
    <dbReference type="NCBI Taxonomy" id="160290"/>
    <lineage>
        <taxon>Eukaryota</taxon>
        <taxon>Fungi</taxon>
        <taxon>Dikarya</taxon>
        <taxon>Ascomycota</taxon>
        <taxon>Pezizomycotina</taxon>
        <taxon>Sordariomycetes</taxon>
        <taxon>Hypocreomycetidae</taxon>
        <taxon>Hypocreales</taxon>
        <taxon>Bionectriaceae</taxon>
        <taxon>Clonostachys</taxon>
    </lineage>
</organism>
<accession>A0A9N9Y4W9</accession>
<gene>
    <name evidence="2" type="ORF">CBYS24578_00015949</name>
</gene>
<feature type="region of interest" description="Disordered" evidence="1">
    <location>
        <begin position="242"/>
        <end position="285"/>
    </location>
</feature>
<proteinExistence type="predicted"/>
<sequence length="325" mass="37118">MASKREKAVVDETVSEAEDILRGIENIRSNKDVAATNDQLRSLLQRLYLAICTLQQYKRNKDPPRNAIVEADKALLEGWKALLKTIEALSAGAPNGQFLAARMMLFLMHGFIYQEGFPYDLQDSPLNRDRVKSQMAFSNAVDEALRSQLSLIWEKSGKKEDFRWALTHLESKHLESEDDIIRTDYNQAAMMALSSEGLWEVPGMTGQQLWKPKPGDEPIFEPFENATSYEFAEDEWDDIEDEADRHDDDDNKEDEEDEEDNENNGSQDGNVGDVEQPIISQTFFSNGPLEAEMEYCLVKRNAESWLEGPRLKLSRKFVKEVTNKA</sequence>
<evidence type="ECO:0000313" key="3">
    <source>
        <dbReference type="Proteomes" id="UP000754883"/>
    </source>
</evidence>
<dbReference type="EMBL" id="CABFNO020001541">
    <property type="protein sequence ID" value="CAG9996857.1"/>
    <property type="molecule type" value="Genomic_DNA"/>
</dbReference>
<dbReference type="Proteomes" id="UP000754883">
    <property type="component" value="Unassembled WGS sequence"/>
</dbReference>
<keyword evidence="3" id="KW-1185">Reference proteome</keyword>
<dbReference type="AlphaFoldDB" id="A0A9N9Y4W9"/>
<protein>
    <submittedName>
        <fullName evidence="2">Uncharacterized protein</fullName>
    </submittedName>
</protein>
<feature type="compositionally biased region" description="Acidic residues" evidence="1">
    <location>
        <begin position="250"/>
        <end position="262"/>
    </location>
</feature>
<evidence type="ECO:0000256" key="1">
    <source>
        <dbReference type="SAM" id="MobiDB-lite"/>
    </source>
</evidence>
<dbReference type="OrthoDB" id="5216135at2759"/>
<reference evidence="2 3" key="2">
    <citation type="submission" date="2021-10" db="EMBL/GenBank/DDBJ databases">
        <authorList>
            <person name="Piombo E."/>
        </authorList>
    </citation>
    <scope>NUCLEOTIDE SEQUENCE [LARGE SCALE GENOMIC DNA]</scope>
</reference>
<name>A0A9N9Y4W9_9HYPO</name>